<dbReference type="PANTHER" id="PTHR37217">
    <property type="entry name" value="EXPRESSED PROTEIN"/>
    <property type="match status" value="1"/>
</dbReference>
<dbReference type="EMBL" id="RCHU01001178">
    <property type="protein sequence ID" value="TKR71483.1"/>
    <property type="molecule type" value="Genomic_DNA"/>
</dbReference>
<sequence length="275" mass="30931">MNSILLPSSPVLQLPFPQFSLCRQLQPLYISKSRGNHCASQNSSLPHSFQPNSKFSFHSHQPLIATAVPSDEGPVSVINFEDFIEKDWSFLDSEESNSKEHDQNIGRIISAGRIEETSRVLVSLGSEGFVDRLVDTSPCSLLLIVHDSLFLLACVKEKYDKVKCWQGELIHVSEKWAPLDVVFLYFLPALPFKLDEVLGSLAKRCSPGARLVISHPQGREVLEQQKKQYQDVVTSDLPDKMTLQKAAANHSFEMVEYVDEPGFYLTVLRLSDARN</sequence>
<dbReference type="STRING" id="43335.A0A4U5MQF6"/>
<accession>A0A4U5MQF6</accession>
<dbReference type="SUPFAM" id="SSF53335">
    <property type="entry name" value="S-adenosyl-L-methionine-dependent methyltransferases"/>
    <property type="match status" value="1"/>
</dbReference>
<organism evidence="1">
    <name type="scientific">Populus alba</name>
    <name type="common">White poplar</name>
    <dbReference type="NCBI Taxonomy" id="43335"/>
    <lineage>
        <taxon>Eukaryota</taxon>
        <taxon>Viridiplantae</taxon>
        <taxon>Streptophyta</taxon>
        <taxon>Embryophyta</taxon>
        <taxon>Tracheophyta</taxon>
        <taxon>Spermatophyta</taxon>
        <taxon>Magnoliopsida</taxon>
        <taxon>eudicotyledons</taxon>
        <taxon>Gunneridae</taxon>
        <taxon>Pentapetalae</taxon>
        <taxon>rosids</taxon>
        <taxon>fabids</taxon>
        <taxon>Malpighiales</taxon>
        <taxon>Salicaceae</taxon>
        <taxon>Saliceae</taxon>
        <taxon>Populus</taxon>
    </lineage>
</organism>
<evidence type="ECO:0000313" key="1">
    <source>
        <dbReference type="EMBL" id="TKR71483.1"/>
    </source>
</evidence>
<dbReference type="InterPro" id="IPR029063">
    <property type="entry name" value="SAM-dependent_MTases_sf"/>
</dbReference>
<protein>
    <submittedName>
        <fullName evidence="1">Uncharacterized protein</fullName>
    </submittedName>
</protein>
<name>A0A4U5MQF6_POPAL</name>
<dbReference type="GO" id="GO:0009507">
    <property type="term" value="C:chloroplast"/>
    <property type="evidence" value="ECO:0007669"/>
    <property type="project" value="TreeGrafter"/>
</dbReference>
<dbReference type="AlphaFoldDB" id="A0A4U5MQF6"/>
<comment type="caution">
    <text evidence="1">The sequence shown here is derived from an EMBL/GenBank/DDBJ whole genome shotgun (WGS) entry which is preliminary data.</text>
</comment>
<dbReference type="PANTHER" id="PTHR37217:SF1">
    <property type="entry name" value="EXPRESSED PROTEIN"/>
    <property type="match status" value="1"/>
</dbReference>
<gene>
    <name evidence="1" type="ORF">D5086_0000300070</name>
</gene>
<reference evidence="1" key="1">
    <citation type="submission" date="2018-10" db="EMBL/GenBank/DDBJ databases">
        <title>Population genomic analysis revealed the cold adaptation of white poplar.</title>
        <authorList>
            <person name="Liu Y.-J."/>
        </authorList>
    </citation>
    <scope>NUCLEOTIDE SEQUENCE [LARGE SCALE GENOMIC DNA]</scope>
    <source>
        <strain evidence="1">PAL-ZL1</strain>
    </source>
</reference>
<proteinExistence type="predicted"/>